<comment type="caution">
    <text evidence="1">The sequence shown here is derived from an EMBL/GenBank/DDBJ whole genome shotgun (WGS) entry which is preliminary data.</text>
</comment>
<proteinExistence type="predicted"/>
<evidence type="ECO:0000313" key="1">
    <source>
        <dbReference type="EMBL" id="KAJ3551015.1"/>
    </source>
</evidence>
<organism evidence="1 2">
    <name type="scientific">Phlebia brevispora</name>
    <dbReference type="NCBI Taxonomy" id="194682"/>
    <lineage>
        <taxon>Eukaryota</taxon>
        <taxon>Fungi</taxon>
        <taxon>Dikarya</taxon>
        <taxon>Basidiomycota</taxon>
        <taxon>Agaricomycotina</taxon>
        <taxon>Agaricomycetes</taxon>
        <taxon>Polyporales</taxon>
        <taxon>Meruliaceae</taxon>
        <taxon>Phlebia</taxon>
    </lineage>
</organism>
<dbReference type="Proteomes" id="UP001148662">
    <property type="component" value="Unassembled WGS sequence"/>
</dbReference>
<evidence type="ECO:0000313" key="2">
    <source>
        <dbReference type="Proteomes" id="UP001148662"/>
    </source>
</evidence>
<protein>
    <submittedName>
        <fullName evidence="1">Uncharacterized protein</fullName>
    </submittedName>
</protein>
<accession>A0ACC1T1H4</accession>
<reference evidence="1" key="1">
    <citation type="submission" date="2022-07" db="EMBL/GenBank/DDBJ databases">
        <title>Genome Sequence of Phlebia brevispora.</title>
        <authorList>
            <person name="Buettner E."/>
        </authorList>
    </citation>
    <scope>NUCLEOTIDE SEQUENCE</scope>
    <source>
        <strain evidence="1">MPL23</strain>
    </source>
</reference>
<name>A0ACC1T1H4_9APHY</name>
<gene>
    <name evidence="1" type="ORF">NM688_g4953</name>
</gene>
<dbReference type="EMBL" id="JANHOG010000869">
    <property type="protein sequence ID" value="KAJ3551015.1"/>
    <property type="molecule type" value="Genomic_DNA"/>
</dbReference>
<keyword evidence="2" id="KW-1185">Reference proteome</keyword>
<sequence length="748" mass="82950">MKAPKITATSQQSRFHTETLDASHAEVDLKGVTISIGANELVTDSRLKLKDGRAEWHGSSTTLYILSMPPGTQQKWDGKIESANFNLARMLRLLMCSRRVALLQAIADKVEDTTRALELEGPEDVSVLQHVVHGDIKRDAAMKEYNLLSRAIESHSLAETQRIVNGITLLRLENELQDARKVASRTSGARGKKAREEEIKAEARLKEGEEALAKNEVQTNALDTASEMLTDVTTTLELLDASTTESRAATILIGLGFTQSMMDSPFRSLSGGWRSRCALATSLLVQSDILVLDEPSNFLDLEATIWLEQFLTQQDRTLVLTSHDQVFLNNVVDETIILRDKTLKYFEGTPRAFEIDSRKRRKTAIKQQGALDKKKEHIEQSISQGFSVGKKTGDDNRVRMAKSRQKKLDERWGAERSAKGTRFKLNRDFGGYHLTNRGAIHIEDFEPKVRIKLPQPEKLRTLGDLVHFDKVTFRYPRAEKPLVEDVTFTIQQGGRCVFVGANGQGKSTLAKLILGELSPSKGAIVRHPLLKIGYFSQHSVEELSSVPDNKTALQYFLDHFEQKGDRVSETEAMACLGTFGIGGRISSDAPLKMLSGGQKSDLPGATSVRAHRLPAAPTLVRITGTEYRIDSLTSVPYTCHARLLDEVTTHVDAPTIQGLARALRNYSGGVILVTHDRWFSRVVVEGCSLHSAGAFGDDDGEDSDSSARLAMRKTRKPPVGSDRRSTMVERKLEKRRRAAEARTAKKGG</sequence>